<evidence type="ECO:0000256" key="2">
    <source>
        <dbReference type="ARBA" id="ARBA00022475"/>
    </source>
</evidence>
<dbReference type="Proteomes" id="UP001652661">
    <property type="component" value="Chromosome 2R"/>
</dbReference>
<keyword evidence="2" id="KW-1003">Cell membrane</keyword>
<accession>A0A6P4IDF6</accession>
<evidence type="ECO:0000256" key="8">
    <source>
        <dbReference type="SAM" id="Phobius"/>
    </source>
</evidence>
<proteinExistence type="predicted"/>
<feature type="transmembrane region" description="Helical" evidence="8">
    <location>
        <begin position="294"/>
        <end position="321"/>
    </location>
</feature>
<dbReference type="AlphaFoldDB" id="A0A6P4IDF6"/>
<evidence type="ECO:0000313" key="11">
    <source>
        <dbReference type="RefSeq" id="XP_017026947.3"/>
    </source>
</evidence>
<reference evidence="11" key="2">
    <citation type="submission" date="2025-08" db="UniProtKB">
        <authorList>
            <consortium name="RefSeq"/>
        </authorList>
    </citation>
    <scope>IDENTIFICATION</scope>
    <source>
        <strain evidence="11">14028-0561.14</strain>
        <tissue evidence="11">Whole fly</tissue>
    </source>
</reference>
<dbReference type="PANTHER" id="PTHR42643:SF41">
    <property type="entry name" value="IONOTROPIC RECEPTOR 20A-RELATED"/>
    <property type="match status" value="1"/>
</dbReference>
<keyword evidence="5 8" id="KW-0472">Membrane</keyword>
<organism evidence="10 11">
    <name type="scientific">Drosophila kikkawai</name>
    <name type="common">Fruit fly</name>
    <dbReference type="NCBI Taxonomy" id="30033"/>
    <lineage>
        <taxon>Eukaryota</taxon>
        <taxon>Metazoa</taxon>
        <taxon>Ecdysozoa</taxon>
        <taxon>Arthropoda</taxon>
        <taxon>Hexapoda</taxon>
        <taxon>Insecta</taxon>
        <taxon>Pterygota</taxon>
        <taxon>Neoptera</taxon>
        <taxon>Endopterygota</taxon>
        <taxon>Diptera</taxon>
        <taxon>Brachycera</taxon>
        <taxon>Muscomorpha</taxon>
        <taxon>Ephydroidea</taxon>
        <taxon>Drosophilidae</taxon>
        <taxon>Drosophila</taxon>
        <taxon>Sophophora</taxon>
    </lineage>
</organism>
<sequence>MAWLIILLLLSLRLTRAEFPEISNKSKPDLEEGLLHLLLRLRQEEFFDTLLIYGKDCVFHQLTKSLELSTVLVSSGSTNFDWNFSSLTLILSCRLEAEKEMTYRTLMKLQRNRHLIYINKDIQAKSVCDLYAKKEQHNIAFVKKDFIQSKIITACRCFQEPNFQEVSLQESYPIYIENFHDIHRQPLRIMTDLVAPRSMVYQDPKTGQTKMIGYVANLINNFAHKINASLEVKSLSSNESFRNIIKWIKADQIDMAMTLEASVHATNFDTASYPYVLTSYCLMLPVPAKVPYNLVYAVIVDHLVLGILVLLFVVLSLLLIYSKNMSWQGLSLADVLLNDVSLRGILGQSFPFPSNPSKQLRLIFIILCFASVMLTTMYEAYLQSFFTHPPSEAYIRSFEDINEFHQMIAITTFKMNELNNINNRHFKTISKDNLKIFENWHDYLDLRNAFNRSYGYLVTEDRWNTYAEQQKNFKDTLFYFSKDLCFSRLLFLNIPLRRHLPYRHLFEEHMLRQHEVGLVSFWKSRSFFDMVRLDITTLEDLSRPKPYEPSLLLLDVSWIMKLYLAAMVVSIVCFILEILSKGREWGFWKYIKDFVGN</sequence>
<evidence type="ECO:0000256" key="4">
    <source>
        <dbReference type="ARBA" id="ARBA00022989"/>
    </source>
</evidence>
<comment type="subcellular location">
    <subcellularLocation>
        <location evidence="1">Cell membrane</location>
        <topology evidence="1">Multi-pass membrane protein</topology>
    </subcellularLocation>
</comment>
<dbReference type="GeneID" id="108077918"/>
<dbReference type="OrthoDB" id="7852744at2759"/>
<keyword evidence="9" id="KW-0732">Signal</keyword>
<keyword evidence="6" id="KW-0675">Receptor</keyword>
<evidence type="ECO:0000256" key="7">
    <source>
        <dbReference type="ARBA" id="ARBA00023180"/>
    </source>
</evidence>
<dbReference type="InterPro" id="IPR052192">
    <property type="entry name" value="Insect_Ionotropic_Sensory_Rcpt"/>
</dbReference>
<dbReference type="GO" id="GO:0005886">
    <property type="term" value="C:plasma membrane"/>
    <property type="evidence" value="ECO:0007669"/>
    <property type="project" value="UniProtKB-SubCell"/>
</dbReference>
<reference evidence="10" key="1">
    <citation type="submission" date="2025-05" db="UniProtKB">
        <authorList>
            <consortium name="RefSeq"/>
        </authorList>
    </citation>
    <scope>NUCLEOTIDE SEQUENCE [LARGE SCALE GENOMIC DNA]</scope>
    <source>
        <strain evidence="10">14028-0561.14</strain>
    </source>
</reference>
<feature type="chain" id="PRO_5028070911" evidence="9">
    <location>
        <begin position="18"/>
        <end position="597"/>
    </location>
</feature>
<feature type="transmembrane region" description="Helical" evidence="8">
    <location>
        <begin position="362"/>
        <end position="381"/>
    </location>
</feature>
<evidence type="ECO:0000256" key="1">
    <source>
        <dbReference type="ARBA" id="ARBA00004651"/>
    </source>
</evidence>
<keyword evidence="4 8" id="KW-1133">Transmembrane helix</keyword>
<gene>
    <name evidence="11" type="primary">LOC108077918</name>
</gene>
<name>A0A6P4IDF6_DROKI</name>
<dbReference type="Gene3D" id="3.40.190.10">
    <property type="entry name" value="Periplasmic binding protein-like II"/>
    <property type="match status" value="1"/>
</dbReference>
<evidence type="ECO:0000256" key="9">
    <source>
        <dbReference type="SAM" id="SignalP"/>
    </source>
</evidence>
<evidence type="ECO:0000256" key="3">
    <source>
        <dbReference type="ARBA" id="ARBA00022692"/>
    </source>
</evidence>
<dbReference type="PANTHER" id="PTHR42643">
    <property type="entry name" value="IONOTROPIC RECEPTOR 20A-RELATED"/>
    <property type="match status" value="1"/>
</dbReference>
<keyword evidence="3 8" id="KW-0812">Transmembrane</keyword>
<keyword evidence="7" id="KW-0325">Glycoprotein</keyword>
<evidence type="ECO:0000313" key="10">
    <source>
        <dbReference type="Proteomes" id="UP001652661"/>
    </source>
</evidence>
<evidence type="ECO:0000256" key="6">
    <source>
        <dbReference type="ARBA" id="ARBA00023170"/>
    </source>
</evidence>
<keyword evidence="10" id="KW-1185">Reference proteome</keyword>
<feature type="transmembrane region" description="Helical" evidence="8">
    <location>
        <begin position="558"/>
        <end position="579"/>
    </location>
</feature>
<feature type="signal peptide" evidence="9">
    <location>
        <begin position="1"/>
        <end position="17"/>
    </location>
</feature>
<dbReference type="SUPFAM" id="SSF53850">
    <property type="entry name" value="Periplasmic binding protein-like II"/>
    <property type="match status" value="1"/>
</dbReference>
<evidence type="ECO:0000256" key="5">
    <source>
        <dbReference type="ARBA" id="ARBA00023136"/>
    </source>
</evidence>
<protein>
    <submittedName>
        <fullName evidence="11">Uncharacterized protein</fullName>
    </submittedName>
</protein>
<dbReference type="RefSeq" id="XP_017026947.3">
    <property type="nucleotide sequence ID" value="XM_017171458.3"/>
</dbReference>